<keyword evidence="3 6" id="KW-0518">Myosin</keyword>
<evidence type="ECO:0000256" key="1">
    <source>
        <dbReference type="ARBA" id="ARBA00022741"/>
    </source>
</evidence>
<dbReference type="Proteomes" id="UP001217089">
    <property type="component" value="Unassembled WGS sequence"/>
</dbReference>
<keyword evidence="4" id="KW-0505">Motor protein</keyword>
<dbReference type="Pfam" id="PF21521">
    <property type="entry name" value="MYO6_lever"/>
    <property type="match status" value="1"/>
</dbReference>
<dbReference type="Gene3D" id="6.10.220.10">
    <property type="match status" value="1"/>
</dbReference>
<dbReference type="Gene3D" id="3.40.850.10">
    <property type="entry name" value="Kinesin motor domain"/>
    <property type="match status" value="1"/>
</dbReference>
<evidence type="ECO:0000313" key="9">
    <source>
        <dbReference type="EMBL" id="KAJ8315600.1"/>
    </source>
</evidence>
<feature type="domain" description="Myosin motor" evidence="8">
    <location>
        <begin position="1"/>
        <end position="294"/>
    </location>
</feature>
<feature type="region of interest" description="Actin-binding" evidence="6">
    <location>
        <begin position="174"/>
        <end position="196"/>
    </location>
</feature>
<evidence type="ECO:0000256" key="5">
    <source>
        <dbReference type="ARBA" id="ARBA00023203"/>
    </source>
</evidence>
<dbReference type="InterPro" id="IPR027417">
    <property type="entry name" value="P-loop_NTPase"/>
</dbReference>
<evidence type="ECO:0000259" key="8">
    <source>
        <dbReference type="PROSITE" id="PS51456"/>
    </source>
</evidence>
<proteinExistence type="inferred from homology"/>
<dbReference type="SMART" id="SM00242">
    <property type="entry name" value="MYSc"/>
    <property type="match status" value="1"/>
</dbReference>
<comment type="similarity">
    <text evidence="6">Belongs to the TRAFAC class myosin-kinesin ATPase superfamily. Myosin family.</text>
</comment>
<keyword evidence="1" id="KW-0547">Nucleotide-binding</keyword>
<gene>
    <name evidence="9" type="ORF">KUTeg_007750</name>
</gene>
<dbReference type="PROSITE" id="PS51456">
    <property type="entry name" value="MYOSIN_MOTOR"/>
    <property type="match status" value="1"/>
</dbReference>
<sequence>MQASREYFQVNSFEQFCINYCNEKLQQFFNERILKELMMSQYTCIYLIEAKSSGIFDLLDEESKLPTPKPDHFTMEVHNRNKNHFRLSLPRKSKLKIHRDVRDEEGFLIRHFAGAVCYHTNQFIDKNNDALHASLESLIQDSKNQLLKKLFENIQTSSGKLNFISVGSKFRSQLVILMQKLKATGTSFVRCIKPNVKMVDHLFEGAQILSQLECSGMTSVLDLMQQGYPSRTQFSDLYNMYKQYLPPDLARLDPRLFCKALFKALGLDDKDFKFGLTKVFFRPGKFAEFDQIMKSDPENLAILVKKVKLKNKILWRQGQIIKLQKTVRMWRDVRKFRPKFKMITKVKGSQEQLERMEKIANMLKKDKEKALKTVRDIEQAMEGFIAKIRMDQGMQDLQKELEKQKSREEEERLRKIKVRQQMLEQERRDRELALRLASEDQNEVEDVVVPPLQRIQAK</sequence>
<evidence type="ECO:0000256" key="3">
    <source>
        <dbReference type="ARBA" id="ARBA00023123"/>
    </source>
</evidence>
<dbReference type="Pfam" id="PF00063">
    <property type="entry name" value="Myosin_head"/>
    <property type="match status" value="1"/>
</dbReference>
<evidence type="ECO:0000256" key="2">
    <source>
        <dbReference type="ARBA" id="ARBA00022840"/>
    </source>
</evidence>
<keyword evidence="2" id="KW-0067">ATP-binding</keyword>
<dbReference type="PANTHER" id="PTHR13140:SF745">
    <property type="entry name" value="UNCONVENTIONAL MYOSIN-VI"/>
    <property type="match status" value="1"/>
</dbReference>
<keyword evidence="5 6" id="KW-0009">Actin-binding</keyword>
<comment type="caution">
    <text evidence="6">Lacks conserved residue(s) required for the propagation of feature annotation.</text>
</comment>
<feature type="coiled-coil region" evidence="7">
    <location>
        <begin position="346"/>
        <end position="426"/>
    </location>
</feature>
<dbReference type="Gene3D" id="1.20.58.530">
    <property type="match status" value="1"/>
</dbReference>
<evidence type="ECO:0000313" key="10">
    <source>
        <dbReference type="Proteomes" id="UP001217089"/>
    </source>
</evidence>
<protein>
    <recommendedName>
        <fullName evidence="8">Myosin motor domain-containing protein</fullName>
    </recommendedName>
</protein>
<dbReference type="InterPro" id="IPR036961">
    <property type="entry name" value="Kinesin_motor_dom_sf"/>
</dbReference>
<name>A0ABQ9FIU0_TEGGR</name>
<dbReference type="EMBL" id="JARBDR010000337">
    <property type="protein sequence ID" value="KAJ8315600.1"/>
    <property type="molecule type" value="Genomic_DNA"/>
</dbReference>
<evidence type="ECO:0000256" key="7">
    <source>
        <dbReference type="SAM" id="Coils"/>
    </source>
</evidence>
<dbReference type="SUPFAM" id="SSF52540">
    <property type="entry name" value="P-loop containing nucleoside triphosphate hydrolases"/>
    <property type="match status" value="1"/>
</dbReference>
<accession>A0ABQ9FIU0</accession>
<reference evidence="9 10" key="1">
    <citation type="submission" date="2022-12" db="EMBL/GenBank/DDBJ databases">
        <title>Chromosome-level genome of Tegillarca granosa.</title>
        <authorList>
            <person name="Kim J."/>
        </authorList>
    </citation>
    <scope>NUCLEOTIDE SEQUENCE [LARGE SCALE GENOMIC DNA]</scope>
    <source>
        <strain evidence="9">Teg-2019</strain>
        <tissue evidence="9">Adductor muscle</tissue>
    </source>
</reference>
<dbReference type="InterPro" id="IPR049016">
    <property type="entry name" value="MYO6_lever"/>
</dbReference>
<dbReference type="PANTHER" id="PTHR13140">
    <property type="entry name" value="MYOSIN"/>
    <property type="match status" value="1"/>
</dbReference>
<dbReference type="Gene3D" id="3.30.70.1590">
    <property type="match status" value="1"/>
</dbReference>
<comment type="caution">
    <text evidence="9">The sequence shown here is derived from an EMBL/GenBank/DDBJ whole genome shotgun (WGS) entry which is preliminary data.</text>
</comment>
<evidence type="ECO:0000256" key="4">
    <source>
        <dbReference type="ARBA" id="ARBA00023175"/>
    </source>
</evidence>
<evidence type="ECO:0000256" key="6">
    <source>
        <dbReference type="PROSITE-ProRule" id="PRU00782"/>
    </source>
</evidence>
<keyword evidence="7" id="KW-0175">Coiled coil</keyword>
<dbReference type="InterPro" id="IPR001609">
    <property type="entry name" value="Myosin_head_motor_dom-like"/>
</dbReference>
<keyword evidence="10" id="KW-1185">Reference proteome</keyword>
<organism evidence="9 10">
    <name type="scientific">Tegillarca granosa</name>
    <name type="common">Malaysian cockle</name>
    <name type="synonym">Anadara granosa</name>
    <dbReference type="NCBI Taxonomy" id="220873"/>
    <lineage>
        <taxon>Eukaryota</taxon>
        <taxon>Metazoa</taxon>
        <taxon>Spiralia</taxon>
        <taxon>Lophotrochozoa</taxon>
        <taxon>Mollusca</taxon>
        <taxon>Bivalvia</taxon>
        <taxon>Autobranchia</taxon>
        <taxon>Pteriomorphia</taxon>
        <taxon>Arcoida</taxon>
        <taxon>Arcoidea</taxon>
        <taxon>Arcidae</taxon>
        <taxon>Tegillarca</taxon>
    </lineage>
</organism>